<comment type="subcellular location">
    <subcellularLocation>
        <location evidence="1">Cell membrane</location>
        <topology evidence="1">Multi-pass membrane protein</topology>
    </subcellularLocation>
</comment>
<dbReference type="GO" id="GO:0046872">
    <property type="term" value="F:metal ion binding"/>
    <property type="evidence" value="ECO:0007669"/>
    <property type="project" value="UniProtKB-KW"/>
</dbReference>
<keyword evidence="7" id="KW-0479">Metal-binding</keyword>
<evidence type="ECO:0000256" key="4">
    <source>
        <dbReference type="ARBA" id="ARBA00022989"/>
    </source>
</evidence>
<feature type="binding site" evidence="8">
    <location>
        <position position="279"/>
    </location>
    <ligand>
        <name>Mn(2+)</name>
        <dbReference type="ChEBI" id="CHEBI:29035"/>
    </ligand>
</feature>
<dbReference type="PANTHER" id="PTHR47371">
    <property type="entry name" value="LIPOTEICHOIC ACID SYNTHASE"/>
    <property type="match status" value="1"/>
</dbReference>
<evidence type="ECO:0000259" key="10">
    <source>
        <dbReference type="Pfam" id="PF00884"/>
    </source>
</evidence>
<evidence type="ECO:0000256" key="5">
    <source>
        <dbReference type="ARBA" id="ARBA00023136"/>
    </source>
</evidence>
<dbReference type="Gene3D" id="3.40.720.10">
    <property type="entry name" value="Alkaline Phosphatase, subunit A"/>
    <property type="match status" value="1"/>
</dbReference>
<evidence type="ECO:0000256" key="1">
    <source>
        <dbReference type="ARBA" id="ARBA00004651"/>
    </source>
</evidence>
<sequence>MSQKTKTSSILFVNLYRFILILSLYSAARFIFYFFNSTYFPGADIKTLFLGGIKFDLPAAIYTNAVFVLMSLFPSQIRYNDTYQKVIKYFVIIVNAITLAMNLADTIFFTFTSKRTTASIFQEFSNEGNGMTLFVRFLFVDYWYMTVLWVIQMVLFVIAYNNVVLEKPKVKQPVLRYTMIHTVIFLVSAALLGGAARGGFDGTTRPISLNNAGEFVKKPLEMSVVLNTPFAMLRTINKKTAHKHTFFSKEELANIYSAYHHPNDSTAQKRMNVVTIVIESFGREYVGAMNQDPLDPNYVGYTPFTDSLIQHSKAYVNAFANGRKSISALPSVIASIPNFYSPFVLSHYSTNSINSIASVLKKEGYYSAFFHGAPNGSMGFEAFMNVAGYDDYYGMTEYNNDDDFDGTWGIWDEPFLQYYAETMNTFEEPFLSSLFTLSSHHPFKIPEQYEDTFKGGPLPLNRGTQYTDYALKRFFETASKMPWFKNTIFVITADHTNQVYYPEYTTSLGLFKVPIIYYTPGDENFVGIDSTITQQIDIFPTIIDYLGVKQDYISFGSSSIDSTGKHFAVNFLDPGTFQVTEGDYTLGFDGGKVTFMYNFKTDRMQEHDLKGTGLTEEKQLADLAKGIMQEFSERAIDNRMTAGGK</sequence>
<keyword evidence="7" id="KW-0464">Manganese</keyword>
<feature type="active site" evidence="6">
    <location>
        <position position="325"/>
    </location>
</feature>
<feature type="transmembrane region" description="Helical" evidence="9">
    <location>
        <begin position="86"/>
        <end position="104"/>
    </location>
</feature>
<dbReference type="EMBL" id="JRYR02000001">
    <property type="protein sequence ID" value="OHX66462.1"/>
    <property type="molecule type" value="Genomic_DNA"/>
</dbReference>
<feature type="binding site" evidence="7">
    <location>
        <position position="440"/>
    </location>
    <ligand>
        <name>substrate</name>
    </ligand>
</feature>
<keyword evidence="12" id="KW-1185">Reference proteome</keyword>
<evidence type="ECO:0000256" key="7">
    <source>
        <dbReference type="PIRSR" id="PIRSR005091-2"/>
    </source>
</evidence>
<dbReference type="GO" id="GO:0005886">
    <property type="term" value="C:plasma membrane"/>
    <property type="evidence" value="ECO:0007669"/>
    <property type="project" value="UniProtKB-SubCell"/>
</dbReference>
<gene>
    <name evidence="11" type="ORF">NH26_08885</name>
</gene>
<feature type="binding site" evidence="8">
    <location>
        <position position="494"/>
    </location>
    <ligand>
        <name>Mn(2+)</name>
        <dbReference type="ChEBI" id="CHEBI:29035"/>
    </ligand>
</feature>
<feature type="transmembrane region" description="Helical" evidence="9">
    <location>
        <begin position="177"/>
        <end position="196"/>
    </location>
</feature>
<evidence type="ECO:0000256" key="6">
    <source>
        <dbReference type="PIRSR" id="PIRSR005091-1"/>
    </source>
</evidence>
<comment type="caution">
    <text evidence="11">The sequence shown here is derived from an EMBL/GenBank/DDBJ whole genome shotgun (WGS) entry which is preliminary data.</text>
</comment>
<reference evidence="11 12" key="1">
    <citation type="journal article" date="2012" name="Int. J. Syst. Evol. Microbiol.">
        <title>Flammeovirga pacifica sp. nov., isolated from deep-sea sediment.</title>
        <authorList>
            <person name="Xu H."/>
            <person name="Fu Y."/>
            <person name="Yang N."/>
            <person name="Ding Z."/>
            <person name="Lai Q."/>
            <person name="Zeng R."/>
        </authorList>
    </citation>
    <scope>NUCLEOTIDE SEQUENCE [LARGE SCALE GENOMIC DNA]</scope>
    <source>
        <strain evidence="12">DSM 24597 / LMG 26175 / WPAGA1</strain>
    </source>
</reference>
<dbReference type="InterPro" id="IPR050448">
    <property type="entry name" value="OpgB/LTA_synthase_biosynth"/>
</dbReference>
<proteinExistence type="predicted"/>
<organism evidence="11 12">
    <name type="scientific">Flammeovirga pacifica</name>
    <dbReference type="NCBI Taxonomy" id="915059"/>
    <lineage>
        <taxon>Bacteria</taxon>
        <taxon>Pseudomonadati</taxon>
        <taxon>Bacteroidota</taxon>
        <taxon>Cytophagia</taxon>
        <taxon>Cytophagales</taxon>
        <taxon>Flammeovirgaceae</taxon>
        <taxon>Flammeovirga</taxon>
    </lineage>
</organism>
<evidence type="ECO:0000256" key="2">
    <source>
        <dbReference type="ARBA" id="ARBA00022475"/>
    </source>
</evidence>
<evidence type="ECO:0000256" key="9">
    <source>
        <dbReference type="SAM" id="Phobius"/>
    </source>
</evidence>
<feature type="binding site" evidence="8">
    <location>
        <position position="495"/>
    </location>
    <ligand>
        <name>Mn(2+)</name>
        <dbReference type="ChEBI" id="CHEBI:29035"/>
    </ligand>
</feature>
<evidence type="ECO:0000313" key="12">
    <source>
        <dbReference type="Proteomes" id="UP000179797"/>
    </source>
</evidence>
<dbReference type="SUPFAM" id="SSF53649">
    <property type="entry name" value="Alkaline phosphatase-like"/>
    <property type="match status" value="1"/>
</dbReference>
<keyword evidence="5 9" id="KW-0472">Membrane</keyword>
<dbReference type="PANTHER" id="PTHR47371:SF3">
    <property type="entry name" value="PHOSPHOGLYCEROL TRANSFERASE I"/>
    <property type="match status" value="1"/>
</dbReference>
<dbReference type="STRING" id="915059.NH26_08885"/>
<evidence type="ECO:0000313" key="11">
    <source>
        <dbReference type="EMBL" id="OHX66462.1"/>
    </source>
</evidence>
<feature type="transmembrane region" description="Helical" evidence="9">
    <location>
        <begin position="142"/>
        <end position="165"/>
    </location>
</feature>
<dbReference type="Gene3D" id="3.30.1120.80">
    <property type="match status" value="1"/>
</dbReference>
<dbReference type="PIRSF" id="PIRSF005091">
    <property type="entry name" value="Mmb_sulf_HI1246"/>
    <property type="match status" value="1"/>
</dbReference>
<accession>A0A1S1YZP2</accession>
<dbReference type="AlphaFoldDB" id="A0A1S1YZP2"/>
<feature type="domain" description="Sulfatase N-terminal" evidence="10">
    <location>
        <begin position="272"/>
        <end position="548"/>
    </location>
</feature>
<name>A0A1S1YZP2_FLAPC</name>
<dbReference type="CDD" id="cd16015">
    <property type="entry name" value="LTA_synthase"/>
    <property type="match status" value="1"/>
</dbReference>
<dbReference type="Pfam" id="PF00884">
    <property type="entry name" value="Sulfatase"/>
    <property type="match status" value="1"/>
</dbReference>
<evidence type="ECO:0000256" key="8">
    <source>
        <dbReference type="PIRSR" id="PIRSR005091-3"/>
    </source>
</evidence>
<protein>
    <recommendedName>
        <fullName evidence="10">Sulfatase N-terminal domain-containing protein</fullName>
    </recommendedName>
</protein>
<keyword evidence="3 9" id="KW-0812">Transmembrane</keyword>
<evidence type="ECO:0000256" key="3">
    <source>
        <dbReference type="ARBA" id="ARBA00022692"/>
    </source>
</evidence>
<dbReference type="InterPro" id="IPR000917">
    <property type="entry name" value="Sulfatase_N"/>
</dbReference>
<dbReference type="Proteomes" id="UP000179797">
    <property type="component" value="Unassembled WGS sequence"/>
</dbReference>
<feature type="transmembrane region" description="Helical" evidence="9">
    <location>
        <begin position="55"/>
        <end position="74"/>
    </location>
</feature>
<keyword evidence="4 9" id="KW-1133">Transmembrane helix</keyword>
<keyword evidence="2" id="KW-1003">Cell membrane</keyword>
<dbReference type="InterPro" id="IPR017850">
    <property type="entry name" value="Alkaline_phosphatase_core_sf"/>
</dbReference>
<feature type="transmembrane region" description="Helical" evidence="9">
    <location>
        <begin position="12"/>
        <end position="35"/>
    </location>
</feature>
<dbReference type="InterPro" id="IPR012160">
    <property type="entry name" value="LtaS-like"/>
</dbReference>